<name>A0A7K0CUB8_9NOCA</name>
<dbReference type="EMBL" id="WEGK01000001">
    <property type="protein sequence ID" value="MQY17070.1"/>
    <property type="molecule type" value="Genomic_DNA"/>
</dbReference>
<evidence type="ECO:0000313" key="1">
    <source>
        <dbReference type="EMBL" id="MQY17070.1"/>
    </source>
</evidence>
<proteinExistence type="predicted"/>
<organism evidence="1 2">
    <name type="scientific">Nocardia macrotermitis</name>
    <dbReference type="NCBI Taxonomy" id="2585198"/>
    <lineage>
        <taxon>Bacteria</taxon>
        <taxon>Bacillati</taxon>
        <taxon>Actinomycetota</taxon>
        <taxon>Actinomycetes</taxon>
        <taxon>Mycobacteriales</taxon>
        <taxon>Nocardiaceae</taxon>
        <taxon>Nocardia</taxon>
    </lineage>
</organism>
<dbReference type="Proteomes" id="UP000438448">
    <property type="component" value="Unassembled WGS sequence"/>
</dbReference>
<accession>A0A7K0CUB8</accession>
<evidence type="ECO:0000313" key="2">
    <source>
        <dbReference type="Proteomes" id="UP000438448"/>
    </source>
</evidence>
<dbReference type="AlphaFoldDB" id="A0A7K0CUB8"/>
<gene>
    <name evidence="1" type="ORF">NRB20_01330</name>
</gene>
<keyword evidence="2" id="KW-1185">Reference proteome</keyword>
<sequence>MSGGGGEAGVCCGDAFFGMGMCSELIDFDTGGGEVSGVGSGIGRGWGWLWNWLSANGFRCRCVVSWMWSVEFHGSALR</sequence>
<reference evidence="1 2" key="1">
    <citation type="submission" date="2019-10" db="EMBL/GenBank/DDBJ databases">
        <title>Nocardia macrotermitis sp. nov. and Nocardia aurantia sp. nov., isolated from the gut of fungus growing-termite Macrotermes natalensis.</title>
        <authorList>
            <person name="Benndorf R."/>
            <person name="Schwitalla J."/>
            <person name="Martin K."/>
            <person name="De Beer W."/>
            <person name="Kaster A.-K."/>
            <person name="Vollmers J."/>
            <person name="Poulsen M."/>
            <person name="Beemelmanns C."/>
        </authorList>
    </citation>
    <scope>NUCLEOTIDE SEQUENCE [LARGE SCALE GENOMIC DNA]</scope>
    <source>
        <strain evidence="1 2">RB20</strain>
    </source>
</reference>
<protein>
    <submittedName>
        <fullName evidence="1">Uncharacterized protein</fullName>
    </submittedName>
</protein>
<comment type="caution">
    <text evidence="1">The sequence shown here is derived from an EMBL/GenBank/DDBJ whole genome shotgun (WGS) entry which is preliminary data.</text>
</comment>